<keyword evidence="6 7" id="KW-0472">Membrane</keyword>
<dbReference type="GO" id="GO:0015297">
    <property type="term" value="F:antiporter activity"/>
    <property type="evidence" value="ECO:0007669"/>
    <property type="project" value="InterPro"/>
</dbReference>
<evidence type="ECO:0000259" key="8">
    <source>
        <dbReference type="Pfam" id="PF00999"/>
    </source>
</evidence>
<dbReference type="GO" id="GO:0016020">
    <property type="term" value="C:membrane"/>
    <property type="evidence" value="ECO:0007669"/>
    <property type="project" value="UniProtKB-SubCell"/>
</dbReference>
<evidence type="ECO:0000256" key="6">
    <source>
        <dbReference type="ARBA" id="ARBA00023136"/>
    </source>
</evidence>
<dbReference type="RefSeq" id="WP_092481451.1">
    <property type="nucleotide sequence ID" value="NZ_FOYM01000001.1"/>
</dbReference>
<keyword evidence="3" id="KW-0813">Transport</keyword>
<reference evidence="10" key="1">
    <citation type="submission" date="2016-10" db="EMBL/GenBank/DDBJ databases">
        <authorList>
            <person name="Varghese N."/>
            <person name="Submissions S."/>
        </authorList>
    </citation>
    <scope>NUCLEOTIDE SEQUENCE [LARGE SCALE GENOMIC DNA]</scope>
    <source>
        <strain evidence="10">DSM 3669</strain>
    </source>
</reference>
<evidence type="ECO:0000256" key="7">
    <source>
        <dbReference type="SAM" id="Phobius"/>
    </source>
</evidence>
<feature type="domain" description="Cation/H+ exchanger transmembrane" evidence="8">
    <location>
        <begin position="16"/>
        <end position="380"/>
    </location>
</feature>
<gene>
    <name evidence="9" type="ORF">SAMN05660706_10137</name>
</gene>
<feature type="transmembrane region" description="Helical" evidence="7">
    <location>
        <begin position="184"/>
        <end position="205"/>
    </location>
</feature>
<keyword evidence="4 7" id="KW-0812">Transmembrane</keyword>
<evidence type="ECO:0000313" key="9">
    <source>
        <dbReference type="EMBL" id="SFQ94702.1"/>
    </source>
</evidence>
<accession>A0A1I6CNE7</accession>
<evidence type="ECO:0000256" key="5">
    <source>
        <dbReference type="ARBA" id="ARBA00022989"/>
    </source>
</evidence>
<dbReference type="EMBL" id="FOYM01000001">
    <property type="protein sequence ID" value="SFQ94702.1"/>
    <property type="molecule type" value="Genomic_DNA"/>
</dbReference>
<sequence>MSPNMILNLGLAFTFISLAIYISNKIKFSSIPFLILVGMLVGPHAPEVSGISLALVQRTESIDLLSRLGVLLMLFYLGLEFSAGKLAATGPALFKGGTVYVGLNFVRGLVFGRLFFQNWPEAFVVAGITGISSSAIITKLLVDLKRTANPETEFILGIMVFEDVFLAIYLSVLSGLLFSGGHLAAWDIIPGIALIFLFIISIIVLGRRIGALLEPRLSIKSAESFVVIVFTMLLLTAVLVETIHIAEAIGALLLGLVLAETVHSKRVIQFITPMRDLFGAVFFFAFGLEIDYRLFGNAVYITLAAVLMTVLGNIFTGLLASWLAGYKARRGFNVAFTIIARGEFAVIVASLAVTAGVSQVLPAFAALYVLILAFISPVLAKQSRSFYQAYTRVVDLIPRPGVSSGKEN</sequence>
<feature type="transmembrane region" description="Helical" evidence="7">
    <location>
        <begin position="360"/>
        <end position="380"/>
    </location>
</feature>
<dbReference type="PANTHER" id="PTHR42751:SF4">
    <property type="entry name" value="K(+)_H(+) ANTIPORTER SUBUNIT KHTU"/>
    <property type="match status" value="1"/>
</dbReference>
<proteinExistence type="inferred from homology"/>
<dbReference type="Proteomes" id="UP000199584">
    <property type="component" value="Unassembled WGS sequence"/>
</dbReference>
<dbReference type="AlphaFoldDB" id="A0A1I6CNE7"/>
<feature type="transmembrane region" description="Helical" evidence="7">
    <location>
        <begin position="298"/>
        <end position="320"/>
    </location>
</feature>
<feature type="transmembrane region" description="Helical" evidence="7">
    <location>
        <begin position="332"/>
        <end position="354"/>
    </location>
</feature>
<dbReference type="InterPro" id="IPR006153">
    <property type="entry name" value="Cation/H_exchanger_TM"/>
</dbReference>
<keyword evidence="5 7" id="KW-1133">Transmembrane helix</keyword>
<evidence type="ECO:0000256" key="3">
    <source>
        <dbReference type="ARBA" id="ARBA00022448"/>
    </source>
</evidence>
<name>A0A1I6CNE7_9FIRM</name>
<dbReference type="Gene3D" id="1.20.1530.20">
    <property type="match status" value="1"/>
</dbReference>
<dbReference type="PANTHER" id="PTHR42751">
    <property type="entry name" value="SODIUM/HYDROGEN EXCHANGER FAMILY/TRKA DOMAIN PROTEIN"/>
    <property type="match status" value="1"/>
</dbReference>
<dbReference type="Pfam" id="PF00999">
    <property type="entry name" value="Na_H_Exchanger"/>
    <property type="match status" value="1"/>
</dbReference>
<protein>
    <submittedName>
        <fullName evidence="9">Monovalent cation:H+ antiporter-2, CPA2 family</fullName>
    </submittedName>
</protein>
<evidence type="ECO:0000256" key="4">
    <source>
        <dbReference type="ARBA" id="ARBA00022692"/>
    </source>
</evidence>
<feature type="transmembrane region" description="Helical" evidence="7">
    <location>
        <begin position="68"/>
        <end position="87"/>
    </location>
</feature>
<evidence type="ECO:0000256" key="1">
    <source>
        <dbReference type="ARBA" id="ARBA00004141"/>
    </source>
</evidence>
<comment type="similarity">
    <text evidence="2">Belongs to the monovalent cation:proton antiporter 2 (CPA2) transporter (TC 2.A.37) family.</text>
</comment>
<dbReference type="OrthoDB" id="9781411at2"/>
<feature type="transmembrane region" description="Helical" evidence="7">
    <location>
        <begin position="34"/>
        <end position="56"/>
    </location>
</feature>
<feature type="transmembrane region" description="Helical" evidence="7">
    <location>
        <begin position="217"/>
        <end position="237"/>
    </location>
</feature>
<feature type="transmembrane region" description="Helical" evidence="7">
    <location>
        <begin position="122"/>
        <end position="142"/>
    </location>
</feature>
<dbReference type="InterPro" id="IPR038770">
    <property type="entry name" value="Na+/solute_symporter_sf"/>
</dbReference>
<comment type="subcellular location">
    <subcellularLocation>
        <location evidence="1">Membrane</location>
        <topology evidence="1">Multi-pass membrane protein</topology>
    </subcellularLocation>
</comment>
<feature type="transmembrane region" description="Helical" evidence="7">
    <location>
        <begin position="154"/>
        <end position="178"/>
    </location>
</feature>
<feature type="transmembrane region" description="Helical" evidence="7">
    <location>
        <begin position="6"/>
        <end position="22"/>
    </location>
</feature>
<evidence type="ECO:0000313" key="10">
    <source>
        <dbReference type="Proteomes" id="UP000199584"/>
    </source>
</evidence>
<dbReference type="STRING" id="39060.SAMN05660706_10137"/>
<keyword evidence="10" id="KW-1185">Reference proteome</keyword>
<dbReference type="GO" id="GO:1902600">
    <property type="term" value="P:proton transmembrane transport"/>
    <property type="evidence" value="ECO:0007669"/>
    <property type="project" value="InterPro"/>
</dbReference>
<organism evidence="9 10">
    <name type="scientific">Desulfoscipio geothermicus DSM 3669</name>
    <dbReference type="NCBI Taxonomy" id="1121426"/>
    <lineage>
        <taxon>Bacteria</taxon>
        <taxon>Bacillati</taxon>
        <taxon>Bacillota</taxon>
        <taxon>Clostridia</taxon>
        <taxon>Eubacteriales</taxon>
        <taxon>Desulfallaceae</taxon>
        <taxon>Desulfoscipio</taxon>
    </lineage>
</organism>
<evidence type="ECO:0000256" key="2">
    <source>
        <dbReference type="ARBA" id="ARBA00005551"/>
    </source>
</evidence>